<dbReference type="Pfam" id="PF16113">
    <property type="entry name" value="ECH_2"/>
    <property type="match status" value="1"/>
</dbReference>
<comment type="catalytic activity">
    <reaction evidence="1">
        <text>3-hydroxy-2-methylpropanoyl-CoA + H2O = 3-hydroxy-2-methylpropanoate + CoA + H(+)</text>
        <dbReference type="Rhea" id="RHEA:20888"/>
        <dbReference type="ChEBI" id="CHEBI:11805"/>
        <dbReference type="ChEBI" id="CHEBI:15377"/>
        <dbReference type="ChEBI" id="CHEBI:15378"/>
        <dbReference type="ChEBI" id="CHEBI:57287"/>
        <dbReference type="ChEBI" id="CHEBI:57340"/>
        <dbReference type="EC" id="3.1.2.4"/>
    </reaction>
</comment>
<dbReference type="InterPro" id="IPR029045">
    <property type="entry name" value="ClpP/crotonase-like_dom_sf"/>
</dbReference>
<dbReference type="SUPFAM" id="SSF52096">
    <property type="entry name" value="ClpP/crotonase"/>
    <property type="match status" value="1"/>
</dbReference>
<reference evidence="5 6" key="1">
    <citation type="submission" date="2020-12" db="EMBL/GenBank/DDBJ databases">
        <title>FDA dAtabase for Regulatory Grade micrObial Sequences (FDA-ARGOS): Supporting development and validation of Infectious Disease Dx tests.</title>
        <authorList>
            <person name="Sproer C."/>
            <person name="Gronow S."/>
            <person name="Severitt S."/>
            <person name="Schroder I."/>
            <person name="Tallon L."/>
            <person name="Sadzewicz L."/>
            <person name="Zhao X."/>
            <person name="Boylan J."/>
            <person name="Ott S."/>
            <person name="Bowen H."/>
            <person name="Vavikolanu K."/>
            <person name="Mehta A."/>
            <person name="Aluvathingal J."/>
            <person name="Nadendla S."/>
            <person name="Lowell S."/>
            <person name="Myers T."/>
            <person name="Yan Y."/>
            <person name="Sichtig H."/>
        </authorList>
    </citation>
    <scope>NUCLEOTIDE SEQUENCE [LARGE SCALE GENOMIC DNA]</scope>
    <source>
        <strain evidence="5 6">FDAARGOS_910</strain>
    </source>
</reference>
<accession>A0A7T2RYP3</accession>
<evidence type="ECO:0000313" key="5">
    <source>
        <dbReference type="EMBL" id="QPS05648.1"/>
    </source>
</evidence>
<dbReference type="PANTHER" id="PTHR43176">
    <property type="entry name" value="3-HYDROXYISOBUTYRYL-COA HYDROLASE-RELATED"/>
    <property type="match status" value="1"/>
</dbReference>
<name>A0A7T2RYP3_ACIJO</name>
<dbReference type="Proteomes" id="UP000595107">
    <property type="component" value="Chromosome"/>
</dbReference>
<dbReference type="AlphaFoldDB" id="A0A7T2RYP3"/>
<dbReference type="GO" id="GO:0006574">
    <property type="term" value="P:L-valine catabolic process"/>
    <property type="evidence" value="ECO:0007669"/>
    <property type="project" value="TreeGrafter"/>
</dbReference>
<sequence length="354" mass="40201">MRMENNLQISLQGHLGVITLDRASHLNALSLSMIHGISQQLELWREDEQVQAILINSNSPKAFCAGGDIRFLYDSYQNGTANYQRYFADEYHMLKSLRQYAKPVVVFLDGYVLGGGFGLAQACQIIVSSERSRFAMPETAIGFFPDVGATHFLSRLDDIGVYMAVTGEQISSSDALHLDLIDYLVPSEQLQQLQTELGHAAQLTQQSIEQTIARYLKEPAPSELKQYEDAIRQHFSHAELAQIEDSLANTLDSDYMDWAEKILANLQQRSLLAKQISLKLQHVGRGLSLEQCMQLERDLQDIWFEQGDMLEGVRALLIDKDKQPKWQLENPELMQRFEELLPASRQQRQASVQV</sequence>
<dbReference type="EMBL" id="CP065666">
    <property type="protein sequence ID" value="QPS05648.1"/>
    <property type="molecule type" value="Genomic_DNA"/>
</dbReference>
<proteinExistence type="predicted"/>
<dbReference type="InterPro" id="IPR032259">
    <property type="entry name" value="HIBYL-CoA-H"/>
</dbReference>
<dbReference type="InterPro" id="IPR045004">
    <property type="entry name" value="ECH_dom"/>
</dbReference>
<gene>
    <name evidence="5" type="ORF">I6G67_10965</name>
</gene>
<dbReference type="CDD" id="cd06558">
    <property type="entry name" value="crotonase-like"/>
    <property type="match status" value="1"/>
</dbReference>
<dbReference type="GO" id="GO:0016853">
    <property type="term" value="F:isomerase activity"/>
    <property type="evidence" value="ECO:0007669"/>
    <property type="project" value="UniProtKB-KW"/>
</dbReference>
<evidence type="ECO:0000259" key="4">
    <source>
        <dbReference type="Pfam" id="PF16113"/>
    </source>
</evidence>
<dbReference type="GO" id="GO:0003860">
    <property type="term" value="F:3-hydroxyisobutyryl-CoA hydrolase activity"/>
    <property type="evidence" value="ECO:0007669"/>
    <property type="project" value="UniProtKB-EC"/>
</dbReference>
<keyword evidence="3" id="KW-0378">Hydrolase</keyword>
<evidence type="ECO:0000256" key="2">
    <source>
        <dbReference type="ARBA" id="ARBA00011915"/>
    </source>
</evidence>
<dbReference type="PANTHER" id="PTHR43176:SF3">
    <property type="entry name" value="3-HYDROXYISOBUTYRYL-COA HYDROLASE, MITOCHONDRIAL"/>
    <property type="match status" value="1"/>
</dbReference>
<evidence type="ECO:0000313" key="6">
    <source>
        <dbReference type="Proteomes" id="UP000595107"/>
    </source>
</evidence>
<evidence type="ECO:0000256" key="1">
    <source>
        <dbReference type="ARBA" id="ARBA00001709"/>
    </source>
</evidence>
<dbReference type="Gene3D" id="3.90.226.10">
    <property type="entry name" value="2-enoyl-CoA Hydratase, Chain A, domain 1"/>
    <property type="match status" value="1"/>
</dbReference>
<evidence type="ECO:0000256" key="3">
    <source>
        <dbReference type="ARBA" id="ARBA00022801"/>
    </source>
</evidence>
<feature type="domain" description="Enoyl-CoA hydratase/isomerase" evidence="4">
    <location>
        <begin position="16"/>
        <end position="332"/>
    </location>
</feature>
<keyword evidence="5" id="KW-0413">Isomerase</keyword>
<organism evidence="5 6">
    <name type="scientific">Acinetobacter johnsonii</name>
    <dbReference type="NCBI Taxonomy" id="40214"/>
    <lineage>
        <taxon>Bacteria</taxon>
        <taxon>Pseudomonadati</taxon>
        <taxon>Pseudomonadota</taxon>
        <taxon>Gammaproteobacteria</taxon>
        <taxon>Moraxellales</taxon>
        <taxon>Moraxellaceae</taxon>
        <taxon>Acinetobacter</taxon>
    </lineage>
</organism>
<dbReference type="NCBIfam" id="NF004127">
    <property type="entry name" value="PRK05617.1"/>
    <property type="match status" value="1"/>
</dbReference>
<protein>
    <recommendedName>
        <fullName evidence="2">3-hydroxyisobutyryl-CoA hydrolase</fullName>
        <ecNumber evidence="2">3.1.2.4</ecNumber>
    </recommendedName>
</protein>
<dbReference type="EC" id="3.1.2.4" evidence="2"/>
<dbReference type="RefSeq" id="WP_162921200.1">
    <property type="nucleotide sequence ID" value="NZ_BBTB01000057.1"/>
</dbReference>